<proteinExistence type="predicted"/>
<accession>A0A1C3IFC9</accession>
<dbReference type="RefSeq" id="WP_065677951.1">
    <property type="nucleotide sequence ID" value="NZ_AP025460.1"/>
</dbReference>
<evidence type="ECO:0000313" key="2">
    <source>
        <dbReference type="EMBL" id="SBS60175.1"/>
    </source>
</evidence>
<name>A0A1C3IFC9_9VIBR</name>
<feature type="transmembrane region" description="Helical" evidence="1">
    <location>
        <begin position="7"/>
        <end position="28"/>
    </location>
</feature>
<keyword evidence="1" id="KW-1133">Transmembrane helix</keyword>
<dbReference type="SUPFAM" id="SSF54523">
    <property type="entry name" value="Pili subunits"/>
    <property type="match status" value="1"/>
</dbReference>
<reference evidence="3" key="1">
    <citation type="submission" date="2016-06" db="EMBL/GenBank/DDBJ databases">
        <authorList>
            <person name="Rodrigo-Torres Lidia"/>
            <person name="Arahal R.David."/>
        </authorList>
    </citation>
    <scope>NUCLEOTIDE SEQUENCE [LARGE SCALE GENOMIC DNA]</scope>
    <source>
        <strain evidence="3">CECT 7223</strain>
    </source>
</reference>
<dbReference type="NCBIfam" id="TIGR02532">
    <property type="entry name" value="IV_pilin_GFxxxE"/>
    <property type="match status" value="1"/>
</dbReference>
<gene>
    <name evidence="2" type="primary">xcpT</name>
    <name evidence="2" type="ORF">VAT7223_00050</name>
</gene>
<dbReference type="Pfam" id="PF07963">
    <property type="entry name" value="N_methyl"/>
    <property type="match status" value="1"/>
</dbReference>
<dbReference type="AlphaFoldDB" id="A0A1C3IFC9"/>
<evidence type="ECO:0000313" key="3">
    <source>
        <dbReference type="Proteomes" id="UP000092876"/>
    </source>
</evidence>
<evidence type="ECO:0000256" key="1">
    <source>
        <dbReference type="SAM" id="Phobius"/>
    </source>
</evidence>
<dbReference type="InterPro" id="IPR012902">
    <property type="entry name" value="N_methyl_site"/>
</dbReference>
<dbReference type="GeneID" id="94232454"/>
<dbReference type="Gene3D" id="3.30.700.10">
    <property type="entry name" value="Glycoprotein, Type 4 Pilin"/>
    <property type="match status" value="1"/>
</dbReference>
<organism evidence="2 3">
    <name type="scientific">Vibrio atlanticus</name>
    <dbReference type="NCBI Taxonomy" id="693153"/>
    <lineage>
        <taxon>Bacteria</taxon>
        <taxon>Pseudomonadati</taxon>
        <taxon>Pseudomonadota</taxon>
        <taxon>Gammaproteobacteria</taxon>
        <taxon>Vibrionales</taxon>
        <taxon>Vibrionaceae</taxon>
        <taxon>Vibrio</taxon>
    </lineage>
</organism>
<keyword evidence="1" id="KW-0472">Membrane</keyword>
<protein>
    <submittedName>
        <fullName evidence="2">Type II secretion system protein G</fullName>
    </submittedName>
</protein>
<dbReference type="InterPro" id="IPR045584">
    <property type="entry name" value="Pilin-like"/>
</dbReference>
<keyword evidence="1" id="KW-0812">Transmembrane</keyword>
<sequence length="180" mass="19920">MKQHQNGFTLIELVSVVVILGILTVTAAPRFLNYQRDSHEAIAQGAFSSFRTAVNLYHSQWLVDGEPDFNQDVDYGEGSVYPSSTGFPIAVDQLPINSGTAIRGSDCARLWRALMNTDLTVRDHGSSVFPSEEPIVAWYTSDPSCYYYYTDGYSLGEDLPRLNYFPLTGEITVTSDSPSS</sequence>
<dbReference type="EMBL" id="FLQP01000001">
    <property type="protein sequence ID" value="SBS60175.1"/>
    <property type="molecule type" value="Genomic_DNA"/>
</dbReference>
<dbReference type="Proteomes" id="UP000092876">
    <property type="component" value="Unassembled WGS sequence"/>
</dbReference>